<dbReference type="PANTHER" id="PTHR10217">
    <property type="entry name" value="VOLTAGE AND LIGAND GATED POTASSIUM CHANNEL"/>
    <property type="match status" value="1"/>
</dbReference>
<evidence type="ECO:0000313" key="3">
    <source>
        <dbReference type="Proteomes" id="UP001166093"/>
    </source>
</evidence>
<dbReference type="InterPro" id="IPR050818">
    <property type="entry name" value="KCNH_animal-type"/>
</dbReference>
<evidence type="ECO:0000313" key="2">
    <source>
        <dbReference type="EMBL" id="MBN3286026.1"/>
    </source>
</evidence>
<dbReference type="InterPro" id="IPR000014">
    <property type="entry name" value="PAS"/>
</dbReference>
<feature type="domain" description="PAS" evidence="1">
    <location>
        <begin position="37"/>
        <end position="106"/>
    </location>
</feature>
<dbReference type="PANTHER" id="PTHR10217:SF506">
    <property type="entry name" value="POTASSIUM VOLTAGE-GATED CHANNEL SUBFAMILY H MEMBER 2"/>
    <property type="match status" value="1"/>
</dbReference>
<dbReference type="Proteomes" id="UP001166093">
    <property type="component" value="Unassembled WGS sequence"/>
</dbReference>
<feature type="non-terminal residue" evidence="2">
    <location>
        <position position="138"/>
    </location>
</feature>
<comment type="caution">
    <text evidence="2">The sequence shown here is derived from an EMBL/GenBank/DDBJ whole genome shotgun (WGS) entry which is preliminary data.</text>
</comment>
<dbReference type="InterPro" id="IPR035965">
    <property type="entry name" value="PAS-like_dom_sf"/>
</dbReference>
<dbReference type="CDD" id="cd00130">
    <property type="entry name" value="PAS"/>
    <property type="match status" value="1"/>
</dbReference>
<gene>
    <name evidence="2" type="primary">Kcnh2_0</name>
    <name evidence="2" type="ORF">GTO93_0000825</name>
</gene>
<sequence length="138" mass="15455">MPVRRGHVAPQNTFLDTIIRKFDGQSRKFIIANARVENCAIIFCNDGFCGMCGYTRAEIMQKPCTCDFLYGPQTKKGAIAQIAQALLGSEDRKVEIIFYKKDGRFSMYTCIVVLGVRHTDLILGARRGASRLIKICSL</sequence>
<protein>
    <submittedName>
        <fullName evidence="2">KCNH2 protein</fullName>
    </submittedName>
</protein>
<feature type="non-terminal residue" evidence="2">
    <location>
        <position position="1"/>
    </location>
</feature>
<dbReference type="EMBL" id="JAAWVQ010154745">
    <property type="protein sequence ID" value="MBN3286026.1"/>
    <property type="molecule type" value="Genomic_DNA"/>
</dbReference>
<keyword evidence="3" id="KW-1185">Reference proteome</keyword>
<evidence type="ECO:0000259" key="1">
    <source>
        <dbReference type="Pfam" id="PF13426"/>
    </source>
</evidence>
<dbReference type="Gene3D" id="3.30.450.20">
    <property type="entry name" value="PAS domain"/>
    <property type="match status" value="1"/>
</dbReference>
<dbReference type="SUPFAM" id="SSF55785">
    <property type="entry name" value="PYP-like sensor domain (PAS domain)"/>
    <property type="match status" value="1"/>
</dbReference>
<organism evidence="2 3">
    <name type="scientific">Polyodon spathula</name>
    <name type="common">North American paddlefish</name>
    <name type="synonym">Squalus spathula</name>
    <dbReference type="NCBI Taxonomy" id="7913"/>
    <lineage>
        <taxon>Eukaryota</taxon>
        <taxon>Metazoa</taxon>
        <taxon>Chordata</taxon>
        <taxon>Craniata</taxon>
        <taxon>Vertebrata</taxon>
        <taxon>Euteleostomi</taxon>
        <taxon>Actinopterygii</taxon>
        <taxon>Chondrostei</taxon>
        <taxon>Acipenseriformes</taxon>
        <taxon>Polyodontidae</taxon>
        <taxon>Polyodon</taxon>
    </lineage>
</organism>
<proteinExistence type="predicted"/>
<reference evidence="2" key="1">
    <citation type="journal article" date="2021" name="Cell">
        <title>Tracing the genetic footprints of vertebrate landing in non-teleost ray-finned fishes.</title>
        <authorList>
            <person name="Bi X."/>
            <person name="Wang K."/>
            <person name="Yang L."/>
            <person name="Pan H."/>
            <person name="Jiang H."/>
            <person name="Wei Q."/>
            <person name="Fang M."/>
            <person name="Yu H."/>
            <person name="Zhu C."/>
            <person name="Cai Y."/>
            <person name="He Y."/>
            <person name="Gan X."/>
            <person name="Zeng H."/>
            <person name="Yu D."/>
            <person name="Zhu Y."/>
            <person name="Jiang H."/>
            <person name="Qiu Q."/>
            <person name="Yang H."/>
            <person name="Zhang Y.E."/>
            <person name="Wang W."/>
            <person name="Zhu M."/>
            <person name="He S."/>
            <person name="Zhang G."/>
        </authorList>
    </citation>
    <scope>NUCLEOTIDE SEQUENCE</scope>
    <source>
        <strain evidence="2">Pddl_001</strain>
    </source>
</reference>
<accession>A0ABS2YIN6</accession>
<dbReference type="Pfam" id="PF13426">
    <property type="entry name" value="PAS_9"/>
    <property type="match status" value="1"/>
</dbReference>
<name>A0ABS2YIN6_POLSP</name>